<gene>
    <name evidence="1" type="ORF">L3Q82_016588</name>
</gene>
<name>A0ACB8X7V5_9TELE</name>
<sequence length="955" mass="106817">MVSGITKVDSAKSSEIEAASRLGPRLRSRCASIPGMFPVLLVLWSLVFVHPVGCHRNFSFEPDLLDLHSTEPPLGLAMDQHIQTSDRETHLAQETVNKLPSTVEKGKPKLVSKPKHKHERKPEPSSSNSSLVRPASPPSCLQAMSIKTAFKYINTVISCVIFAVGIIGNATLLRIIYQNKSMRNGPNAAIASLALGDLIYIAIDIPINVYKLLAMQWPFAGSVFGLFLCKLFPFLQKASVGITVLNLCALSVDRYRAVASWSRVQGTGVPTVTAVEIVVIWLLSIVLAVPEAIGFNMVTFDYKNVTITTCMLQPTTPFMTFYRDAKDWWLFGFYFCVPLVCSAVFYGLMTCEMLRHQKGSLRIALSEHLKQRREVARVVFCLVLIFALCWFPLHLSRLLKRTVYKSHDADRCSLLNFLLVLDYFAINMATINSCINPIILFFVSKKFKNCFKVNAKCRCAPCPVCVVGVILALSPTACCLSTTGRVSSTNTPNTERETSVWLVVVPVVDAEGEAAVMPCSCAEWRRWIRPLVLVLYALLLVAVLPLCIWELQKDKVGTHSKAWFIAGVFVFLTIPISLWGILQHIVHFTQPELQRPIIRILWMVPIYSLDSWLALRYPGLAIYVDTCRECYEAYVIYNFLVFLLNFLSNQYPSLVLMLEVQQQQPHLPPLCCCPPWPMGEVLLFRCKLGVLQYTVVRPVTTVIALICQLCGVYDEANFSFRNAWSYLVIINNISQLFAMYCLVLLYRALKEELTPIRPVGKFLCVKLVVFVSFWQAVLIAFLVKVGVISDKHTWDWDSVEAVATGLQDFIICIEMFLAAIAHHYTFTYKPYVQEAEEGSCFDSFLAMWDFSDIRADVTEQVRHVGRTLIGRPNKMYFGTVARPEHTEHTGLLTATSQDPVAVAATSMPSSPSLSGRYQGLGHTPAPHSISAPAGFTSSSWDDDSDNSPAEVGDTQ</sequence>
<protein>
    <submittedName>
        <fullName evidence="1">Uncharacterized protein</fullName>
    </submittedName>
</protein>
<keyword evidence="2" id="KW-1185">Reference proteome</keyword>
<reference evidence="1" key="1">
    <citation type="submission" date="2022-04" db="EMBL/GenBank/DDBJ databases">
        <title>Jade perch genome.</title>
        <authorList>
            <person name="Chao B."/>
        </authorList>
    </citation>
    <scope>NUCLEOTIDE SEQUENCE</scope>
    <source>
        <strain evidence="1">CB-2022</strain>
    </source>
</reference>
<dbReference type="Proteomes" id="UP000831701">
    <property type="component" value="Chromosome 2"/>
</dbReference>
<dbReference type="EMBL" id="CM041532">
    <property type="protein sequence ID" value="KAI3376051.1"/>
    <property type="molecule type" value="Genomic_DNA"/>
</dbReference>
<evidence type="ECO:0000313" key="2">
    <source>
        <dbReference type="Proteomes" id="UP000831701"/>
    </source>
</evidence>
<proteinExistence type="predicted"/>
<accession>A0ACB8X7V5</accession>
<organism evidence="1 2">
    <name type="scientific">Scortum barcoo</name>
    <name type="common">barcoo grunter</name>
    <dbReference type="NCBI Taxonomy" id="214431"/>
    <lineage>
        <taxon>Eukaryota</taxon>
        <taxon>Metazoa</taxon>
        <taxon>Chordata</taxon>
        <taxon>Craniata</taxon>
        <taxon>Vertebrata</taxon>
        <taxon>Euteleostomi</taxon>
        <taxon>Actinopterygii</taxon>
        <taxon>Neopterygii</taxon>
        <taxon>Teleostei</taxon>
        <taxon>Neoteleostei</taxon>
        <taxon>Acanthomorphata</taxon>
        <taxon>Eupercaria</taxon>
        <taxon>Centrarchiformes</taxon>
        <taxon>Terapontoidei</taxon>
        <taxon>Terapontidae</taxon>
        <taxon>Scortum</taxon>
    </lineage>
</organism>
<comment type="caution">
    <text evidence="1">The sequence shown here is derived from an EMBL/GenBank/DDBJ whole genome shotgun (WGS) entry which is preliminary data.</text>
</comment>
<evidence type="ECO:0000313" key="1">
    <source>
        <dbReference type="EMBL" id="KAI3376051.1"/>
    </source>
</evidence>